<gene>
    <name evidence="10" type="ordered locus">Cwoe_0155</name>
</gene>
<dbReference type="Proteomes" id="UP000008229">
    <property type="component" value="Chromosome"/>
</dbReference>
<dbReference type="Gene3D" id="1.20.1250.20">
    <property type="entry name" value="MFS general substrate transporter like domains"/>
    <property type="match status" value="1"/>
</dbReference>
<evidence type="ECO:0000256" key="3">
    <source>
        <dbReference type="ARBA" id="ARBA00022475"/>
    </source>
</evidence>
<reference evidence="11" key="2">
    <citation type="submission" date="2010-01" db="EMBL/GenBank/DDBJ databases">
        <title>The complete genome of Conexibacter woesei DSM 14684.</title>
        <authorList>
            <consortium name="US DOE Joint Genome Institute (JGI-PGF)"/>
            <person name="Lucas S."/>
            <person name="Copeland A."/>
            <person name="Lapidus A."/>
            <person name="Glavina del Rio T."/>
            <person name="Dalin E."/>
            <person name="Tice H."/>
            <person name="Bruce D."/>
            <person name="Goodwin L."/>
            <person name="Pitluck S."/>
            <person name="Kyrpides N."/>
            <person name="Mavromatis K."/>
            <person name="Ivanova N."/>
            <person name="Mikhailova N."/>
            <person name="Chertkov O."/>
            <person name="Brettin T."/>
            <person name="Detter J.C."/>
            <person name="Han C."/>
            <person name="Larimer F."/>
            <person name="Land M."/>
            <person name="Hauser L."/>
            <person name="Markowitz V."/>
            <person name="Cheng J.-F."/>
            <person name="Hugenholtz P."/>
            <person name="Woyke T."/>
            <person name="Wu D."/>
            <person name="Pukall R."/>
            <person name="Steenblock K."/>
            <person name="Schneider S."/>
            <person name="Klenk H.-P."/>
            <person name="Eisen J.A."/>
        </authorList>
    </citation>
    <scope>NUCLEOTIDE SEQUENCE [LARGE SCALE GENOMIC DNA]</scope>
    <source>
        <strain evidence="11">DSM 14684 / CIP 108061 / JCM 11494 / NBRC 100937 / ID131577</strain>
    </source>
</reference>
<reference evidence="10 11" key="1">
    <citation type="journal article" date="2010" name="Stand. Genomic Sci.">
        <title>Complete genome sequence of Conexibacter woesei type strain (ID131577).</title>
        <authorList>
            <person name="Pukall R."/>
            <person name="Lapidus A."/>
            <person name="Glavina Del Rio T."/>
            <person name="Copeland A."/>
            <person name="Tice H."/>
            <person name="Cheng J.-F."/>
            <person name="Lucas S."/>
            <person name="Chen F."/>
            <person name="Nolan M."/>
            <person name="Bruce D."/>
            <person name="Goodwin L."/>
            <person name="Pitluck S."/>
            <person name="Mavromatis K."/>
            <person name="Ivanova N."/>
            <person name="Ovchinnikova G."/>
            <person name="Pati A."/>
            <person name="Chen A."/>
            <person name="Palaniappan K."/>
            <person name="Land M."/>
            <person name="Hauser L."/>
            <person name="Chang Y.-J."/>
            <person name="Jeffries C.D."/>
            <person name="Chain P."/>
            <person name="Meincke L."/>
            <person name="Sims D."/>
            <person name="Brettin T."/>
            <person name="Detter J.C."/>
            <person name="Rohde M."/>
            <person name="Goeker M."/>
            <person name="Bristow J."/>
            <person name="Eisen J.A."/>
            <person name="Markowitz V."/>
            <person name="Kyrpides N.C."/>
            <person name="Klenk H.-P."/>
            <person name="Hugenholtz P."/>
        </authorList>
    </citation>
    <scope>NUCLEOTIDE SEQUENCE [LARGE SCALE GENOMIC DNA]</scope>
    <source>
        <strain evidence="11">DSM 14684 / CIP 108061 / JCM 11494 / NBRC 100937 / ID131577</strain>
    </source>
</reference>
<dbReference type="InterPro" id="IPR004638">
    <property type="entry name" value="EmrB-like"/>
</dbReference>
<keyword evidence="5 8" id="KW-1133">Transmembrane helix</keyword>
<evidence type="ECO:0000256" key="8">
    <source>
        <dbReference type="SAM" id="Phobius"/>
    </source>
</evidence>
<dbReference type="HOGENOM" id="CLU_000960_28_2_11"/>
<dbReference type="SUPFAM" id="SSF103473">
    <property type="entry name" value="MFS general substrate transporter"/>
    <property type="match status" value="1"/>
</dbReference>
<organism evidence="10 11">
    <name type="scientific">Conexibacter woesei (strain DSM 14684 / CCUG 47730 / CIP 108061 / JCM 11494 / NBRC 100937 / ID131577)</name>
    <dbReference type="NCBI Taxonomy" id="469383"/>
    <lineage>
        <taxon>Bacteria</taxon>
        <taxon>Bacillati</taxon>
        <taxon>Actinomycetota</taxon>
        <taxon>Thermoleophilia</taxon>
        <taxon>Solirubrobacterales</taxon>
        <taxon>Conexibacteraceae</taxon>
        <taxon>Conexibacter</taxon>
    </lineage>
</organism>
<dbReference type="EMBL" id="CP001854">
    <property type="protein sequence ID" value="ADB48591.1"/>
    <property type="molecule type" value="Genomic_DNA"/>
</dbReference>
<evidence type="ECO:0000256" key="7">
    <source>
        <dbReference type="SAM" id="MobiDB-lite"/>
    </source>
</evidence>
<dbReference type="OrthoDB" id="7375466at2"/>
<keyword evidence="3" id="KW-1003">Cell membrane</keyword>
<dbReference type="STRING" id="469383.Cwoe_0155"/>
<dbReference type="InterPro" id="IPR005829">
    <property type="entry name" value="Sugar_transporter_CS"/>
</dbReference>
<dbReference type="InterPro" id="IPR011701">
    <property type="entry name" value="MFS"/>
</dbReference>
<dbReference type="PANTHER" id="PTHR42718">
    <property type="entry name" value="MAJOR FACILITATOR SUPERFAMILY MULTIDRUG TRANSPORTER MFSC"/>
    <property type="match status" value="1"/>
</dbReference>
<evidence type="ECO:0000256" key="1">
    <source>
        <dbReference type="ARBA" id="ARBA00004651"/>
    </source>
</evidence>
<dbReference type="RefSeq" id="WP_012931644.1">
    <property type="nucleotide sequence ID" value="NC_013739.1"/>
</dbReference>
<dbReference type="Pfam" id="PF07690">
    <property type="entry name" value="MFS_1"/>
    <property type="match status" value="1"/>
</dbReference>
<feature type="transmembrane region" description="Helical" evidence="8">
    <location>
        <begin position="60"/>
        <end position="81"/>
    </location>
</feature>
<keyword evidence="6 8" id="KW-0472">Membrane</keyword>
<feature type="transmembrane region" description="Helical" evidence="8">
    <location>
        <begin position="93"/>
        <end position="120"/>
    </location>
</feature>
<evidence type="ECO:0000259" key="9">
    <source>
        <dbReference type="PROSITE" id="PS50850"/>
    </source>
</evidence>
<keyword evidence="4 8" id="KW-0812">Transmembrane</keyword>
<dbReference type="PROSITE" id="PS00216">
    <property type="entry name" value="SUGAR_TRANSPORT_1"/>
    <property type="match status" value="1"/>
</dbReference>
<dbReference type="GO" id="GO:0005886">
    <property type="term" value="C:plasma membrane"/>
    <property type="evidence" value="ECO:0007669"/>
    <property type="project" value="UniProtKB-SubCell"/>
</dbReference>
<dbReference type="AlphaFoldDB" id="D3F513"/>
<feature type="transmembrane region" description="Helical" evidence="8">
    <location>
        <begin position="180"/>
        <end position="201"/>
    </location>
</feature>
<evidence type="ECO:0000256" key="4">
    <source>
        <dbReference type="ARBA" id="ARBA00022692"/>
    </source>
</evidence>
<dbReference type="NCBIfam" id="TIGR00711">
    <property type="entry name" value="efflux_EmrB"/>
    <property type="match status" value="1"/>
</dbReference>
<feature type="transmembrane region" description="Helical" evidence="8">
    <location>
        <begin position="311"/>
        <end position="334"/>
    </location>
</feature>
<feature type="transmembrane region" description="Helical" evidence="8">
    <location>
        <begin position="373"/>
        <end position="398"/>
    </location>
</feature>
<dbReference type="KEGG" id="cwo:Cwoe_0155"/>
<dbReference type="PROSITE" id="PS50850">
    <property type="entry name" value="MFS"/>
    <property type="match status" value="1"/>
</dbReference>
<dbReference type="GO" id="GO:0022857">
    <property type="term" value="F:transmembrane transporter activity"/>
    <property type="evidence" value="ECO:0007669"/>
    <property type="project" value="InterPro"/>
</dbReference>
<name>D3F513_CONWI</name>
<evidence type="ECO:0000256" key="5">
    <source>
        <dbReference type="ARBA" id="ARBA00022989"/>
    </source>
</evidence>
<sequence length="487" mass="48380">MSGPAAPAATPLGSESPPAAPRPGRAIAVASAATFVAFLDVTVVNVALPDLQRDFAGASLVTLSWVVAIYGVLFAALLTPAGRLADVIGRKTVFLAGFAGFTVTSAISAVAPSVGLLIAARALQGASAAFMIPAALGIVLAVSAPEKRAAAVGLWGATTSVAAAAGPALGGLLIDAFDWRAVFLINVPIGLVVLWAGWRVLPSIGRGAQQLPDLIGSALLAAGFALVLVALTETAEWGWVDGRTAACLVAGVALLAVVLRRTRSHPAPAIELALLRNRAFAVASAGAALYGVALFAWMLACVLFVTSVWGYSIIEAGLAVTPGAFSSAVAAVFAGRVVDRHGPRGVVAGASLLFAAAGVWCVLGISAEPRFLTFWLPLGIVGGAGMGAVTVGLTGAAARALPPAQFASGTGLAMTARQLGGALGVAALATILESAGVGVAGFRAVFAMCTVAALLTALSALWLARPAPTAAPAAAPLEPSKTAEVVA</sequence>
<comment type="subcellular location">
    <subcellularLocation>
        <location evidence="1">Cell membrane</location>
        <topology evidence="1">Multi-pass membrane protein</topology>
    </subcellularLocation>
</comment>
<feature type="transmembrane region" description="Helical" evidence="8">
    <location>
        <begin position="213"/>
        <end position="231"/>
    </location>
</feature>
<evidence type="ECO:0000313" key="11">
    <source>
        <dbReference type="Proteomes" id="UP000008229"/>
    </source>
</evidence>
<evidence type="ECO:0000256" key="2">
    <source>
        <dbReference type="ARBA" id="ARBA00022448"/>
    </source>
</evidence>
<evidence type="ECO:0000256" key="6">
    <source>
        <dbReference type="ARBA" id="ARBA00023136"/>
    </source>
</evidence>
<dbReference type="InterPro" id="IPR020846">
    <property type="entry name" value="MFS_dom"/>
</dbReference>
<dbReference type="Gene3D" id="1.20.1720.10">
    <property type="entry name" value="Multidrug resistance protein D"/>
    <property type="match status" value="1"/>
</dbReference>
<feature type="transmembrane region" description="Helical" evidence="8">
    <location>
        <begin position="151"/>
        <end position="174"/>
    </location>
</feature>
<proteinExistence type="predicted"/>
<feature type="transmembrane region" description="Helical" evidence="8">
    <location>
        <begin position="419"/>
        <end position="439"/>
    </location>
</feature>
<protein>
    <submittedName>
        <fullName evidence="10">Drug resistance transporter, EmrB/QacA subfamily</fullName>
    </submittedName>
</protein>
<dbReference type="PRINTS" id="PR01036">
    <property type="entry name" value="TCRTETB"/>
</dbReference>
<keyword evidence="2" id="KW-0813">Transport</keyword>
<dbReference type="PANTHER" id="PTHR42718:SF48">
    <property type="entry name" value="CONSERVED TWO-DOMAIN MEMBRANE PROTEIN-RELATED"/>
    <property type="match status" value="1"/>
</dbReference>
<feature type="region of interest" description="Disordered" evidence="7">
    <location>
        <begin position="1"/>
        <end position="20"/>
    </location>
</feature>
<accession>D3F513</accession>
<feature type="transmembrane region" description="Helical" evidence="8">
    <location>
        <begin position="445"/>
        <end position="464"/>
    </location>
</feature>
<feature type="transmembrane region" description="Helical" evidence="8">
    <location>
        <begin position="237"/>
        <end position="259"/>
    </location>
</feature>
<dbReference type="InterPro" id="IPR036259">
    <property type="entry name" value="MFS_trans_sf"/>
</dbReference>
<feature type="transmembrane region" description="Helical" evidence="8">
    <location>
        <begin position="346"/>
        <end position="367"/>
    </location>
</feature>
<feature type="domain" description="Major facilitator superfamily (MFS) profile" evidence="9">
    <location>
        <begin position="26"/>
        <end position="468"/>
    </location>
</feature>
<feature type="transmembrane region" description="Helical" evidence="8">
    <location>
        <begin position="26"/>
        <end position="48"/>
    </location>
</feature>
<feature type="transmembrane region" description="Helical" evidence="8">
    <location>
        <begin position="126"/>
        <end position="144"/>
    </location>
</feature>
<keyword evidence="11" id="KW-1185">Reference proteome</keyword>
<evidence type="ECO:0000313" key="10">
    <source>
        <dbReference type="EMBL" id="ADB48591.1"/>
    </source>
</evidence>
<dbReference type="eggNOG" id="COG0477">
    <property type="taxonomic scope" value="Bacteria"/>
</dbReference>
<feature type="transmembrane region" description="Helical" evidence="8">
    <location>
        <begin position="280"/>
        <end position="305"/>
    </location>
</feature>